<dbReference type="SUPFAM" id="SSF101473">
    <property type="entry name" value="DhaL-like"/>
    <property type="match status" value="1"/>
</dbReference>
<evidence type="ECO:0000259" key="6">
    <source>
        <dbReference type="PROSITE" id="PS51480"/>
    </source>
</evidence>
<keyword evidence="1" id="KW-0808">Transferase</keyword>
<name>A0A1I5SAQ9_9ACTN</name>
<keyword evidence="4" id="KW-0067">ATP-binding</keyword>
<evidence type="ECO:0000256" key="1">
    <source>
        <dbReference type="ARBA" id="ARBA00022679"/>
    </source>
</evidence>
<evidence type="ECO:0000313" key="8">
    <source>
        <dbReference type="EMBL" id="SFP67793.1"/>
    </source>
</evidence>
<evidence type="ECO:0000313" key="9">
    <source>
        <dbReference type="Proteomes" id="UP000183413"/>
    </source>
</evidence>
<feature type="region of interest" description="Disordered" evidence="5">
    <location>
        <begin position="203"/>
        <end position="224"/>
    </location>
</feature>
<dbReference type="GO" id="GO:0005524">
    <property type="term" value="F:ATP binding"/>
    <property type="evidence" value="ECO:0007669"/>
    <property type="project" value="UniProtKB-KW"/>
</dbReference>
<dbReference type="Gene3D" id="1.25.40.340">
    <property type="match status" value="1"/>
</dbReference>
<dbReference type="STRING" id="1993.SAMN04489713_116102"/>
<dbReference type="GO" id="GO:0004371">
    <property type="term" value="F:glycerone kinase activity"/>
    <property type="evidence" value="ECO:0007669"/>
    <property type="project" value="InterPro"/>
</dbReference>
<dbReference type="PROSITE" id="PS51481">
    <property type="entry name" value="DHAK"/>
    <property type="match status" value="1"/>
</dbReference>
<dbReference type="GO" id="GO:0019563">
    <property type="term" value="P:glycerol catabolic process"/>
    <property type="evidence" value="ECO:0007669"/>
    <property type="project" value="TreeGrafter"/>
</dbReference>
<dbReference type="Gene3D" id="3.40.50.10440">
    <property type="entry name" value="Dihydroxyacetone kinase, domain 1"/>
    <property type="match status" value="1"/>
</dbReference>
<feature type="domain" description="DhaK" evidence="7">
    <location>
        <begin position="231"/>
        <end position="553"/>
    </location>
</feature>
<dbReference type="InterPro" id="IPR036117">
    <property type="entry name" value="DhaL_dom_sf"/>
</dbReference>
<evidence type="ECO:0000259" key="7">
    <source>
        <dbReference type="PROSITE" id="PS51481"/>
    </source>
</evidence>
<proteinExistence type="predicted"/>
<evidence type="ECO:0000256" key="4">
    <source>
        <dbReference type="ARBA" id="ARBA00022840"/>
    </source>
</evidence>
<keyword evidence="3 8" id="KW-0418">Kinase</keyword>
<dbReference type="Pfam" id="PF02733">
    <property type="entry name" value="Dak1"/>
    <property type="match status" value="1"/>
</dbReference>
<keyword evidence="2" id="KW-0547">Nucleotide-binding</keyword>
<dbReference type="Pfam" id="PF02734">
    <property type="entry name" value="Dak2"/>
    <property type="match status" value="1"/>
</dbReference>
<feature type="domain" description="DhaL" evidence="6">
    <location>
        <begin position="4"/>
        <end position="200"/>
    </location>
</feature>
<dbReference type="Proteomes" id="UP000183413">
    <property type="component" value="Unassembled WGS sequence"/>
</dbReference>
<dbReference type="SUPFAM" id="SSF82549">
    <property type="entry name" value="DAK1/DegV-like"/>
    <property type="match status" value="1"/>
</dbReference>
<dbReference type="PANTHER" id="PTHR28629:SF4">
    <property type="entry name" value="TRIOKINASE_FMN CYCLASE"/>
    <property type="match status" value="1"/>
</dbReference>
<evidence type="ECO:0000256" key="3">
    <source>
        <dbReference type="ARBA" id="ARBA00022777"/>
    </source>
</evidence>
<evidence type="ECO:0000256" key="5">
    <source>
        <dbReference type="SAM" id="MobiDB-lite"/>
    </source>
</evidence>
<dbReference type="InterPro" id="IPR050861">
    <property type="entry name" value="Dihydroxyacetone_Kinase"/>
</dbReference>
<evidence type="ECO:0000256" key="2">
    <source>
        <dbReference type="ARBA" id="ARBA00022741"/>
    </source>
</evidence>
<dbReference type="InterPro" id="IPR004006">
    <property type="entry name" value="DhaK_dom"/>
</dbReference>
<dbReference type="InterPro" id="IPR004007">
    <property type="entry name" value="DhaL_dom"/>
</dbReference>
<dbReference type="FunFam" id="3.40.50.10440:FF:000001">
    <property type="entry name" value="Dihydroxyacetone kinase, DhaK subunit"/>
    <property type="match status" value="1"/>
</dbReference>
<dbReference type="PROSITE" id="PS51480">
    <property type="entry name" value="DHAL"/>
    <property type="match status" value="1"/>
</dbReference>
<accession>A0A1I5SAQ9</accession>
<dbReference type="SMART" id="SM01120">
    <property type="entry name" value="Dak2"/>
    <property type="match status" value="1"/>
</dbReference>
<dbReference type="eggNOG" id="COG2376">
    <property type="taxonomic scope" value="Bacteria"/>
</dbReference>
<sequence>MREFTVHTVVRTMAEAALKYRDEWNELDAAAGDGDFGTTMARGFGAVLDEWEELATRPEGALLRAVAEKLSRAMGASSGPLLAASFQRAGEAWEAAEGVTGALDAAVAAIADRGGARVGDKTLLDALVPAVDAVTSAYGAGETRPARLAEAAAAAARTGAAATAGIAARRGRAAYVGDRGIGTVDPGAAAVAVLATEVAALAGGDSPPPARKVTEPAPVPEPPAAKHLVNDPADAVDDALSGFALAHPDMITWDRARRIVVRAAPGAGRVGVVSGGGSGHEPMHVGFVGPGMLTAVAPGPVFASPTVHQILDATLAADSGAGVLHLVKNYTGDVMNFAMAAERAAERGVAVRTVIVMDDAATRDVASEVGPRGTGATVLAEKMAGAKAESGGRLDEVAAVAQRAVDQAASFGVALGSCTPPGGERLLDLGGDEIEIGVGIHGEPGMRRSAIAPAGKIVEEAARTLLDCLPVTPGDELLAFVSGLGGTPLLEQYLAYAELESALGRAGHRISRRLVGPYLTALDMPGVVITLLRLDDELTGLWDAPVCTPGLRWGG</sequence>
<reference evidence="8 9" key="1">
    <citation type="submission" date="2016-10" db="EMBL/GenBank/DDBJ databases">
        <authorList>
            <person name="de Groot N.N."/>
        </authorList>
    </citation>
    <scope>NUCLEOTIDE SEQUENCE [LARGE SCALE GENOMIC DNA]</scope>
    <source>
        <strain evidence="8 9">DSM 43067</strain>
    </source>
</reference>
<dbReference type="Gene3D" id="3.30.1180.20">
    <property type="entry name" value="Dihydroxyacetone kinase, domain 2"/>
    <property type="match status" value="1"/>
</dbReference>
<dbReference type="GO" id="GO:0005829">
    <property type="term" value="C:cytosol"/>
    <property type="evidence" value="ECO:0007669"/>
    <property type="project" value="TreeGrafter"/>
</dbReference>
<dbReference type="InParanoid" id="A0A1I5SAQ9"/>
<gene>
    <name evidence="8" type="ORF">SAMN04489713_116102</name>
</gene>
<keyword evidence="9" id="KW-1185">Reference proteome</keyword>
<dbReference type="FunFam" id="1.25.40.340:FF:000002">
    <property type="entry name" value="Dihydroxyacetone kinase, L subunit"/>
    <property type="match status" value="1"/>
</dbReference>
<dbReference type="EMBL" id="FOVH01000016">
    <property type="protein sequence ID" value="SFP67793.1"/>
    <property type="molecule type" value="Genomic_DNA"/>
</dbReference>
<protein>
    <submittedName>
        <fullName evidence="8">Dihydroxyacetone kinase</fullName>
    </submittedName>
</protein>
<dbReference type="AlphaFoldDB" id="A0A1I5SAQ9"/>
<dbReference type="PANTHER" id="PTHR28629">
    <property type="entry name" value="TRIOKINASE/FMN CYCLASE"/>
    <property type="match status" value="1"/>
</dbReference>
<organism evidence="8 9">
    <name type="scientific">Actinomadura madurae</name>
    <dbReference type="NCBI Taxonomy" id="1993"/>
    <lineage>
        <taxon>Bacteria</taxon>
        <taxon>Bacillati</taxon>
        <taxon>Actinomycetota</taxon>
        <taxon>Actinomycetes</taxon>
        <taxon>Streptosporangiales</taxon>
        <taxon>Thermomonosporaceae</taxon>
        <taxon>Actinomadura</taxon>
    </lineage>
</organism>
<dbReference type="eggNOG" id="COG1461">
    <property type="taxonomic scope" value="Bacteria"/>
</dbReference>